<dbReference type="GO" id="GO:0010314">
    <property type="term" value="F:phosphatidylinositol-5-phosphate binding"/>
    <property type="evidence" value="ECO:0007669"/>
    <property type="project" value="TreeGrafter"/>
</dbReference>
<dbReference type="KEGG" id="csyr:110596821"/>
<dbReference type="PANTHER" id="PTHR21630:SF10">
    <property type="entry name" value="VENTRICULAR ZONE-EXPRESSED PH DOMAIN-CONTAINING PROTEIN HOMOLOG 1"/>
    <property type="match status" value="1"/>
</dbReference>
<dbReference type="GeneID" id="110596821"/>
<dbReference type="GO" id="GO:0009966">
    <property type="term" value="P:regulation of signal transduction"/>
    <property type="evidence" value="ECO:0007669"/>
    <property type="project" value="TreeGrafter"/>
</dbReference>
<dbReference type="AlphaFoldDB" id="A0A3Q0EG06"/>
<dbReference type="RefSeq" id="XP_021574989.1">
    <property type="nucleotide sequence ID" value="XM_021719314.1"/>
</dbReference>
<sequence>MEHSFHHILLLEIKSITDTFSSILSPQSRDIFRMSNSFTAIAKLLTRQLETPKAGSGRIKVSAEIEFPKKLEETKHTAADNEDHEKLQVKIQVFEDKINAENNTSGSLRRYSLSQVSKEERKNVRFNRSKSLALHTMLTKGVSSDDGEDGEGGDIPASISLSEIDPPGQGSDKLPFKTDTDRSQLGNSSVSHPNIIHIESESLPETVKENFQKETLETTASPTEYQDKLYLHLKENLSKVKQYAMEIGKKIPVPDQCTIEGKCCELSKPEKFQESFYCKKKKVQIA</sequence>
<dbReference type="PANTHER" id="PTHR21630">
    <property type="entry name" value="VEPH-A/MELTED"/>
    <property type="match status" value="1"/>
</dbReference>
<dbReference type="GO" id="GO:0012505">
    <property type="term" value="C:endomembrane system"/>
    <property type="evidence" value="ECO:0007669"/>
    <property type="project" value="UniProtKB-SubCell"/>
</dbReference>
<keyword evidence="4" id="KW-1185">Reference proteome</keyword>
<keyword evidence="2" id="KW-0472">Membrane</keyword>
<dbReference type="GO" id="GO:0005886">
    <property type="term" value="C:plasma membrane"/>
    <property type="evidence" value="ECO:0007669"/>
    <property type="project" value="TreeGrafter"/>
</dbReference>
<evidence type="ECO:0000256" key="3">
    <source>
        <dbReference type="SAM" id="MobiDB-lite"/>
    </source>
</evidence>
<name>A0A3Q0EG06_CARSF</name>
<protein>
    <submittedName>
        <fullName evidence="5">Ventricular zone-expressed PH domain-containing protein homolog 1-like</fullName>
    </submittedName>
</protein>
<gene>
    <name evidence="5" type="primary">LOC110596821</name>
</gene>
<evidence type="ECO:0000256" key="2">
    <source>
        <dbReference type="ARBA" id="ARBA00023136"/>
    </source>
</evidence>
<feature type="compositionally biased region" description="Polar residues" evidence="3">
    <location>
        <begin position="183"/>
        <end position="192"/>
    </location>
</feature>
<evidence type="ECO:0000313" key="4">
    <source>
        <dbReference type="Proteomes" id="UP000189704"/>
    </source>
</evidence>
<proteinExistence type="predicted"/>
<evidence type="ECO:0000313" key="5">
    <source>
        <dbReference type="RefSeq" id="XP_021574989.1"/>
    </source>
</evidence>
<organism evidence="4 5">
    <name type="scientific">Carlito syrichta</name>
    <name type="common">Philippine tarsier</name>
    <name type="synonym">Tarsius syrichta</name>
    <dbReference type="NCBI Taxonomy" id="1868482"/>
    <lineage>
        <taxon>Eukaryota</taxon>
        <taxon>Metazoa</taxon>
        <taxon>Chordata</taxon>
        <taxon>Craniata</taxon>
        <taxon>Vertebrata</taxon>
        <taxon>Euteleostomi</taxon>
        <taxon>Mammalia</taxon>
        <taxon>Eutheria</taxon>
        <taxon>Euarchontoglires</taxon>
        <taxon>Primates</taxon>
        <taxon>Haplorrhini</taxon>
        <taxon>Tarsiiformes</taxon>
        <taxon>Tarsiidae</taxon>
        <taxon>Carlito</taxon>
    </lineage>
</organism>
<reference evidence="5" key="1">
    <citation type="submission" date="2025-08" db="UniProtKB">
        <authorList>
            <consortium name="RefSeq"/>
        </authorList>
    </citation>
    <scope>IDENTIFICATION</scope>
</reference>
<comment type="subcellular location">
    <subcellularLocation>
        <location evidence="1">Endomembrane system</location>
        <topology evidence="1">Peripheral membrane protein</topology>
    </subcellularLocation>
</comment>
<dbReference type="Proteomes" id="UP000189704">
    <property type="component" value="Unplaced"/>
</dbReference>
<feature type="region of interest" description="Disordered" evidence="3">
    <location>
        <begin position="140"/>
        <end position="196"/>
    </location>
</feature>
<evidence type="ECO:0000256" key="1">
    <source>
        <dbReference type="ARBA" id="ARBA00004184"/>
    </source>
</evidence>
<accession>A0A3Q0EG06</accession>
<dbReference type="InterPro" id="IPR039888">
    <property type="entry name" value="Melted-like"/>
</dbReference>
<dbReference type="OrthoDB" id="5869902at2759"/>